<reference evidence="1" key="1">
    <citation type="submission" date="2020-05" db="EMBL/GenBank/DDBJ databases">
        <title>Large-scale comparative analyses of tick genomes elucidate their genetic diversity and vector capacities.</title>
        <authorList>
            <person name="Jia N."/>
            <person name="Wang J."/>
            <person name="Shi W."/>
            <person name="Du L."/>
            <person name="Sun Y."/>
            <person name="Zhan W."/>
            <person name="Jiang J."/>
            <person name="Wang Q."/>
            <person name="Zhang B."/>
            <person name="Ji P."/>
            <person name="Sakyi L.B."/>
            <person name="Cui X."/>
            <person name="Yuan T."/>
            <person name="Jiang B."/>
            <person name="Yang W."/>
            <person name="Lam T.T.-Y."/>
            <person name="Chang Q."/>
            <person name="Ding S."/>
            <person name="Wang X."/>
            <person name="Zhu J."/>
            <person name="Ruan X."/>
            <person name="Zhao L."/>
            <person name="Wei J."/>
            <person name="Que T."/>
            <person name="Du C."/>
            <person name="Cheng J."/>
            <person name="Dai P."/>
            <person name="Han X."/>
            <person name="Huang E."/>
            <person name="Gao Y."/>
            <person name="Liu J."/>
            <person name="Shao H."/>
            <person name="Ye R."/>
            <person name="Li L."/>
            <person name="Wei W."/>
            <person name="Wang X."/>
            <person name="Wang C."/>
            <person name="Yang T."/>
            <person name="Huo Q."/>
            <person name="Li W."/>
            <person name="Guo W."/>
            <person name="Chen H."/>
            <person name="Zhou L."/>
            <person name="Ni X."/>
            <person name="Tian J."/>
            <person name="Zhou Y."/>
            <person name="Sheng Y."/>
            <person name="Liu T."/>
            <person name="Pan Y."/>
            <person name="Xia L."/>
            <person name="Li J."/>
            <person name="Zhao F."/>
            <person name="Cao W."/>
        </authorList>
    </citation>
    <scope>NUCLEOTIDE SEQUENCE</scope>
    <source>
        <strain evidence="1">Hyas-2018</strain>
    </source>
</reference>
<proteinExistence type="predicted"/>
<evidence type="ECO:0000313" key="2">
    <source>
        <dbReference type="Proteomes" id="UP000821845"/>
    </source>
</evidence>
<dbReference type="Proteomes" id="UP000821845">
    <property type="component" value="Chromosome 9"/>
</dbReference>
<name>A0ACB7RJY1_HYAAI</name>
<comment type="caution">
    <text evidence="1">The sequence shown here is derived from an EMBL/GenBank/DDBJ whole genome shotgun (WGS) entry which is preliminary data.</text>
</comment>
<gene>
    <name evidence="1" type="ORF">HPB50_020257</name>
</gene>
<accession>A0ACB7RJY1</accession>
<protein>
    <submittedName>
        <fullName evidence="1">Uncharacterized protein</fullName>
    </submittedName>
</protein>
<organism evidence="1 2">
    <name type="scientific">Hyalomma asiaticum</name>
    <name type="common">Tick</name>
    <dbReference type="NCBI Taxonomy" id="266040"/>
    <lineage>
        <taxon>Eukaryota</taxon>
        <taxon>Metazoa</taxon>
        <taxon>Ecdysozoa</taxon>
        <taxon>Arthropoda</taxon>
        <taxon>Chelicerata</taxon>
        <taxon>Arachnida</taxon>
        <taxon>Acari</taxon>
        <taxon>Parasitiformes</taxon>
        <taxon>Ixodida</taxon>
        <taxon>Ixodoidea</taxon>
        <taxon>Ixodidae</taxon>
        <taxon>Hyalomminae</taxon>
        <taxon>Hyalomma</taxon>
    </lineage>
</organism>
<dbReference type="EMBL" id="CM023489">
    <property type="protein sequence ID" value="KAH6922918.1"/>
    <property type="molecule type" value="Genomic_DNA"/>
</dbReference>
<keyword evidence="2" id="KW-1185">Reference proteome</keyword>
<evidence type="ECO:0000313" key="1">
    <source>
        <dbReference type="EMBL" id="KAH6922918.1"/>
    </source>
</evidence>
<sequence>MGTSRRVFGLTDDTGPAAERSPAFNTYMIRSMQFWRNNYPDCELTDMTPTDICEAVRKGKTCRRFVESLRVADDGLTAIGDARERRWAFQETMFPAATAAARCVFYVITALLLLLERRADVVRGEDSLSHGVVVVTSGTMTDEEREPGFWASFRTYMLGEHNVDKHDWHRRLFNRYVPLFGVITLSLVAIALCLSYWCQDRNSPETESSRAHLEELRRMQCGERVAMYTMPPSTGTYTQQGCPGHEFYGYPPPPPRYNYATFDPRVPTTGPLQPSAPPAYHSG</sequence>